<name>A0A645J5V2_9ZZZZ</name>
<organism evidence="1">
    <name type="scientific">bioreactor metagenome</name>
    <dbReference type="NCBI Taxonomy" id="1076179"/>
    <lineage>
        <taxon>unclassified sequences</taxon>
        <taxon>metagenomes</taxon>
        <taxon>ecological metagenomes</taxon>
    </lineage>
</organism>
<accession>A0A645J5V2</accession>
<protein>
    <submittedName>
        <fullName evidence="1">Uncharacterized protein</fullName>
    </submittedName>
</protein>
<comment type="caution">
    <text evidence="1">The sequence shown here is derived from an EMBL/GenBank/DDBJ whole genome shotgun (WGS) entry which is preliminary data.</text>
</comment>
<dbReference type="AlphaFoldDB" id="A0A645J5V2"/>
<reference evidence="1" key="1">
    <citation type="submission" date="2019-08" db="EMBL/GenBank/DDBJ databases">
        <authorList>
            <person name="Kucharzyk K."/>
            <person name="Murdoch R.W."/>
            <person name="Higgins S."/>
            <person name="Loffler F."/>
        </authorList>
    </citation>
    <scope>NUCLEOTIDE SEQUENCE</scope>
</reference>
<evidence type="ECO:0000313" key="1">
    <source>
        <dbReference type="EMBL" id="MPN59001.1"/>
    </source>
</evidence>
<proteinExistence type="predicted"/>
<sequence length="70" mass="7437">MDINTVDIGAALPAGLCFPADDIRGSLLKRCVRHNDQRRVAAQLQRIALNGGGALRHHLAAGLGRSDHAD</sequence>
<dbReference type="EMBL" id="VSSQ01132474">
    <property type="protein sequence ID" value="MPN59001.1"/>
    <property type="molecule type" value="Genomic_DNA"/>
</dbReference>
<gene>
    <name evidence="1" type="ORF">SDC9_206718</name>
</gene>